<evidence type="ECO:0000256" key="3">
    <source>
        <dbReference type="SAM" id="SignalP"/>
    </source>
</evidence>
<dbReference type="InterPro" id="IPR002921">
    <property type="entry name" value="Fungal_lipase-type"/>
</dbReference>
<dbReference type="InterPro" id="IPR029058">
    <property type="entry name" value="AB_hydrolase_fold"/>
</dbReference>
<keyword evidence="1 3" id="KW-0732">Signal</keyword>
<dbReference type="Proteomes" id="UP001166286">
    <property type="component" value="Unassembled WGS sequence"/>
</dbReference>
<dbReference type="GO" id="GO:0016042">
    <property type="term" value="P:lipid catabolic process"/>
    <property type="evidence" value="ECO:0007669"/>
    <property type="project" value="InterPro"/>
</dbReference>
<dbReference type="AlphaFoldDB" id="A0AA39QUF9"/>
<evidence type="ECO:0000259" key="5">
    <source>
        <dbReference type="Pfam" id="PF03893"/>
    </source>
</evidence>
<evidence type="ECO:0000256" key="1">
    <source>
        <dbReference type="ARBA" id="ARBA00022729"/>
    </source>
</evidence>
<evidence type="ECO:0000313" key="7">
    <source>
        <dbReference type="Proteomes" id="UP001166286"/>
    </source>
</evidence>
<keyword evidence="2" id="KW-0378">Hydrolase</keyword>
<dbReference type="Gene3D" id="3.40.50.1820">
    <property type="entry name" value="alpha/beta hydrolase"/>
    <property type="match status" value="1"/>
</dbReference>
<comment type="caution">
    <text evidence="6">The sequence shown here is derived from an EMBL/GenBank/DDBJ whole genome shotgun (WGS) entry which is preliminary data.</text>
</comment>
<feature type="domain" description="Fungal lipase-type" evidence="4">
    <location>
        <begin position="111"/>
        <end position="241"/>
    </location>
</feature>
<evidence type="ECO:0000313" key="6">
    <source>
        <dbReference type="EMBL" id="KAK0508265.1"/>
    </source>
</evidence>
<reference evidence="6" key="1">
    <citation type="submission" date="2023-03" db="EMBL/GenBank/DDBJ databases">
        <title>Complete genome of Cladonia borealis.</title>
        <authorList>
            <person name="Park H."/>
        </authorList>
    </citation>
    <scope>NUCLEOTIDE SEQUENCE</scope>
    <source>
        <strain evidence="6">ANT050790</strain>
    </source>
</reference>
<dbReference type="GO" id="GO:0016787">
    <property type="term" value="F:hydrolase activity"/>
    <property type="evidence" value="ECO:0007669"/>
    <property type="project" value="UniProtKB-KW"/>
</dbReference>
<feature type="domain" description="Mono-/di-acylglycerol lipase N-terminal" evidence="5">
    <location>
        <begin position="22"/>
        <end position="79"/>
    </location>
</feature>
<name>A0AA39QUF9_9LECA</name>
<feature type="signal peptide" evidence="3">
    <location>
        <begin position="1"/>
        <end position="22"/>
    </location>
</feature>
<evidence type="ECO:0008006" key="8">
    <source>
        <dbReference type="Google" id="ProtNLM"/>
    </source>
</evidence>
<dbReference type="InterPro" id="IPR005592">
    <property type="entry name" value="Mono/diacylglycerol_lipase_N"/>
</dbReference>
<dbReference type="CDD" id="cd00519">
    <property type="entry name" value="Lipase_3"/>
    <property type="match status" value="1"/>
</dbReference>
<feature type="chain" id="PRO_5041337997" description="Triacylglycerol lipase" evidence="3">
    <location>
        <begin position="23"/>
        <end position="317"/>
    </location>
</feature>
<evidence type="ECO:0000256" key="2">
    <source>
        <dbReference type="ARBA" id="ARBA00022801"/>
    </source>
</evidence>
<dbReference type="InterPro" id="IPR051299">
    <property type="entry name" value="AB_hydrolase_lip/est"/>
</dbReference>
<gene>
    <name evidence="6" type="ORF">JMJ35_009349</name>
</gene>
<keyword evidence="7" id="KW-1185">Reference proteome</keyword>
<sequence>MASAVFFKIAAAITFFLSSTLASPLQSRSIDSSTFANLELFEQFAAAAYCPGNNNITNGGTKLTCPVSNNCPLVEADDVTTVYEFQNNCSSLLTDVTGYIAVDNTRSLTILAFRGSESVRNFLADADFPTIPTDICSGCEADQGFYNSWLEARTGVMSALKSAAAANPSYQVVVVGHSLGGAIAAIAAAELRDQGTNTDLYTYGQPRIGGSTISNYITNQNKGGNFRVTHYDDPVPRLPPLLLGFVHISPEYYIDTGNYIPVTAADIKELTGSINLLGNTVNIGDGVDLDAHGWYFNNISSCDTSDSLEFKRAIISG</sequence>
<dbReference type="Pfam" id="PF01764">
    <property type="entry name" value="Lipase_3"/>
    <property type="match status" value="1"/>
</dbReference>
<dbReference type="PANTHER" id="PTHR46640:SF1">
    <property type="entry name" value="FUNGAL LIPASE-LIKE DOMAIN-CONTAINING PROTEIN-RELATED"/>
    <property type="match status" value="1"/>
</dbReference>
<dbReference type="PANTHER" id="PTHR46640">
    <property type="entry name" value="TRIACYLGLYCEROL LIPASE, PUTATIVE (AFU_ORTHOLOGUE AFUA_6G06510)-RELATED"/>
    <property type="match status" value="1"/>
</dbReference>
<dbReference type="Pfam" id="PF03893">
    <property type="entry name" value="Lipase3_N"/>
    <property type="match status" value="1"/>
</dbReference>
<protein>
    <recommendedName>
        <fullName evidence="8">Triacylglycerol lipase</fullName>
    </recommendedName>
</protein>
<dbReference type="SUPFAM" id="SSF53474">
    <property type="entry name" value="alpha/beta-Hydrolases"/>
    <property type="match status" value="1"/>
</dbReference>
<organism evidence="6 7">
    <name type="scientific">Cladonia borealis</name>
    <dbReference type="NCBI Taxonomy" id="184061"/>
    <lineage>
        <taxon>Eukaryota</taxon>
        <taxon>Fungi</taxon>
        <taxon>Dikarya</taxon>
        <taxon>Ascomycota</taxon>
        <taxon>Pezizomycotina</taxon>
        <taxon>Lecanoromycetes</taxon>
        <taxon>OSLEUM clade</taxon>
        <taxon>Lecanoromycetidae</taxon>
        <taxon>Lecanorales</taxon>
        <taxon>Lecanorineae</taxon>
        <taxon>Cladoniaceae</taxon>
        <taxon>Cladonia</taxon>
    </lineage>
</organism>
<dbReference type="EMBL" id="JAFEKC020000021">
    <property type="protein sequence ID" value="KAK0508265.1"/>
    <property type="molecule type" value="Genomic_DNA"/>
</dbReference>
<proteinExistence type="predicted"/>
<evidence type="ECO:0000259" key="4">
    <source>
        <dbReference type="Pfam" id="PF01764"/>
    </source>
</evidence>
<accession>A0AA39QUF9</accession>